<dbReference type="InterPro" id="IPR006594">
    <property type="entry name" value="LisH"/>
</dbReference>
<dbReference type="VEuPathDB" id="VectorBase:AFUN000898"/>
<organism evidence="2">
    <name type="scientific">Anopheles funestus</name>
    <name type="common">African malaria mosquito</name>
    <dbReference type="NCBI Taxonomy" id="62324"/>
    <lineage>
        <taxon>Eukaryota</taxon>
        <taxon>Metazoa</taxon>
        <taxon>Ecdysozoa</taxon>
        <taxon>Arthropoda</taxon>
        <taxon>Hexapoda</taxon>
        <taxon>Insecta</taxon>
        <taxon>Pterygota</taxon>
        <taxon>Neoptera</taxon>
        <taxon>Endopterygota</taxon>
        <taxon>Diptera</taxon>
        <taxon>Nematocera</taxon>
        <taxon>Culicoidea</taxon>
        <taxon>Culicidae</taxon>
        <taxon>Anophelinae</taxon>
        <taxon>Anopheles</taxon>
    </lineage>
</organism>
<dbReference type="STRING" id="62324.A0A182R407"/>
<dbReference type="SMART" id="SM00667">
    <property type="entry name" value="LisH"/>
    <property type="match status" value="1"/>
</dbReference>
<name>A0A182R407_ANOFN</name>
<proteinExistence type="predicted"/>
<dbReference type="Pfam" id="PF10607">
    <property type="entry name" value="CTLH"/>
    <property type="match status" value="1"/>
</dbReference>
<dbReference type="Pfam" id="PF08513">
    <property type="entry name" value="LisH"/>
    <property type="match status" value="1"/>
</dbReference>
<feature type="domain" description="CTLH" evidence="1">
    <location>
        <begin position="63"/>
        <end position="120"/>
    </location>
</feature>
<dbReference type="EnsemblMetazoa" id="AFUN000898-RA">
    <property type="protein sequence ID" value="AFUN000898-PA"/>
    <property type="gene ID" value="AFUN000898"/>
</dbReference>
<evidence type="ECO:0000259" key="1">
    <source>
        <dbReference type="PROSITE" id="PS50897"/>
    </source>
</evidence>
<dbReference type="SMART" id="SM00668">
    <property type="entry name" value="CTLH"/>
    <property type="match status" value="1"/>
</dbReference>
<reference evidence="2" key="1">
    <citation type="submission" date="2020-05" db="UniProtKB">
        <authorList>
            <consortium name="EnsemblMetazoa"/>
        </authorList>
    </citation>
    <scope>IDENTIFICATION</scope>
    <source>
        <strain evidence="2">FUMOZ</strain>
    </source>
</reference>
<sequence>MDQQLNGLVSPVEEWTKLLKVFQFQQENNNVLIANYLVREGYKEAVETFIQESNVKPTISMCSLEVRVHIIELIRKGNTLEAGQVVEQFFPDLLAADHLLKFQLVLLHVIELIRMGCTEDALFFAQTLPYEAGKHLLKVTHDIERAMMLLIYDDPLTCPFGALLEQSHREKVAHAFNEAILKRTNEGLPSAELIHLPKMVQWCQNELSKGKIQFIPMKNFATATLELE</sequence>
<accession>A0A182R407</accession>
<dbReference type="PANTHER" id="PTHR12864">
    <property type="entry name" value="RAN BINDING PROTEIN 9-RELATED"/>
    <property type="match status" value="1"/>
</dbReference>
<dbReference type="VEuPathDB" id="VectorBase:AFUN2_012420"/>
<dbReference type="InterPro" id="IPR050618">
    <property type="entry name" value="Ubq-SigPath_Reg"/>
</dbReference>
<dbReference type="SMART" id="SM00757">
    <property type="entry name" value="CRA"/>
    <property type="match status" value="1"/>
</dbReference>
<dbReference type="InterPro" id="IPR024964">
    <property type="entry name" value="CTLH/CRA"/>
</dbReference>
<evidence type="ECO:0000313" key="2">
    <source>
        <dbReference type="EnsemblMetazoa" id="AFUN000898-PA"/>
    </source>
</evidence>
<dbReference type="InterPro" id="IPR013144">
    <property type="entry name" value="CRA_dom"/>
</dbReference>
<dbReference type="PROSITE" id="PS50896">
    <property type="entry name" value="LISH"/>
    <property type="match status" value="1"/>
</dbReference>
<dbReference type="InterPro" id="IPR006595">
    <property type="entry name" value="CTLH_C"/>
</dbReference>
<dbReference type="AlphaFoldDB" id="A0A182R407"/>
<protein>
    <recommendedName>
        <fullName evidence="1">CTLH domain-containing protein</fullName>
    </recommendedName>
</protein>
<dbReference type="PROSITE" id="PS50897">
    <property type="entry name" value="CTLH"/>
    <property type="match status" value="1"/>
</dbReference>